<feature type="region of interest" description="Disordered" evidence="1">
    <location>
        <begin position="53"/>
        <end position="102"/>
    </location>
</feature>
<feature type="non-terminal residue" evidence="2">
    <location>
        <position position="1"/>
    </location>
</feature>
<gene>
    <name evidence="2" type="ORF">CYMTET_27483</name>
</gene>
<proteinExistence type="predicted"/>
<dbReference type="AlphaFoldDB" id="A0AAE0KWV7"/>
<evidence type="ECO:0000256" key="1">
    <source>
        <dbReference type="SAM" id="MobiDB-lite"/>
    </source>
</evidence>
<organism evidence="2 3">
    <name type="scientific">Cymbomonas tetramitiformis</name>
    <dbReference type="NCBI Taxonomy" id="36881"/>
    <lineage>
        <taxon>Eukaryota</taxon>
        <taxon>Viridiplantae</taxon>
        <taxon>Chlorophyta</taxon>
        <taxon>Pyramimonadophyceae</taxon>
        <taxon>Pyramimonadales</taxon>
        <taxon>Pyramimonadaceae</taxon>
        <taxon>Cymbomonas</taxon>
    </lineage>
</organism>
<evidence type="ECO:0000313" key="3">
    <source>
        <dbReference type="Proteomes" id="UP001190700"/>
    </source>
</evidence>
<feature type="compositionally biased region" description="Polar residues" evidence="1">
    <location>
        <begin position="64"/>
        <end position="73"/>
    </location>
</feature>
<comment type="caution">
    <text evidence="2">The sequence shown here is derived from an EMBL/GenBank/DDBJ whole genome shotgun (WGS) entry which is preliminary data.</text>
</comment>
<feature type="compositionally biased region" description="Basic and acidic residues" evidence="1">
    <location>
        <begin position="53"/>
        <end position="62"/>
    </location>
</feature>
<evidence type="ECO:0000313" key="2">
    <source>
        <dbReference type="EMBL" id="KAK3263731.1"/>
    </source>
</evidence>
<name>A0AAE0KWV7_9CHLO</name>
<accession>A0AAE0KWV7</accession>
<sequence>DHPQGPPARIIHRNHPLTGSQTLQALHKKLKDAHHPALQQVATALETVEGKLAAKREGRDTENAEATTSSSAVNDDAAKESDAKQYPQDIVKTDEIMKNEQE</sequence>
<dbReference type="Proteomes" id="UP001190700">
    <property type="component" value="Unassembled WGS sequence"/>
</dbReference>
<keyword evidence="3" id="KW-1185">Reference proteome</keyword>
<protein>
    <submittedName>
        <fullName evidence="2">Uncharacterized protein</fullName>
    </submittedName>
</protein>
<reference evidence="2 3" key="1">
    <citation type="journal article" date="2015" name="Genome Biol. Evol.">
        <title>Comparative Genomics of a Bacterivorous Green Alga Reveals Evolutionary Causalities and Consequences of Phago-Mixotrophic Mode of Nutrition.</title>
        <authorList>
            <person name="Burns J.A."/>
            <person name="Paasch A."/>
            <person name="Narechania A."/>
            <person name="Kim E."/>
        </authorList>
    </citation>
    <scope>NUCLEOTIDE SEQUENCE [LARGE SCALE GENOMIC DNA]</scope>
    <source>
        <strain evidence="2 3">PLY_AMNH</strain>
    </source>
</reference>
<feature type="compositionally biased region" description="Basic and acidic residues" evidence="1">
    <location>
        <begin position="91"/>
        <end position="102"/>
    </location>
</feature>
<dbReference type="EMBL" id="LGRX02015102">
    <property type="protein sequence ID" value="KAK3263731.1"/>
    <property type="molecule type" value="Genomic_DNA"/>
</dbReference>